<name>A0A6N7VLZ7_ACIFE</name>
<feature type="signal peptide" evidence="1">
    <location>
        <begin position="1"/>
        <end position="26"/>
    </location>
</feature>
<dbReference type="PANTHER" id="PTHR43143">
    <property type="entry name" value="METALLOPHOSPHOESTERASE, CALCINEURIN SUPERFAMILY"/>
    <property type="match status" value="1"/>
</dbReference>
<dbReference type="InterPro" id="IPR029052">
    <property type="entry name" value="Metallo-depent_PP-like"/>
</dbReference>
<protein>
    <submittedName>
        <fullName evidence="3">Metallophosphoesterase</fullName>
    </submittedName>
</protein>
<feature type="chain" id="PRO_5026740743" evidence="1">
    <location>
        <begin position="27"/>
        <end position="320"/>
    </location>
</feature>
<evidence type="ECO:0000313" key="4">
    <source>
        <dbReference type="Proteomes" id="UP000441455"/>
    </source>
</evidence>
<dbReference type="PANTHER" id="PTHR43143:SF1">
    <property type="entry name" value="SERINE_THREONINE-PROTEIN PHOSPHATASE CPPED1"/>
    <property type="match status" value="1"/>
</dbReference>
<evidence type="ECO:0000259" key="2">
    <source>
        <dbReference type="Pfam" id="PF00149"/>
    </source>
</evidence>
<reference evidence="3 4" key="1">
    <citation type="submission" date="2019-08" db="EMBL/GenBank/DDBJ databases">
        <title>In-depth cultivation of the pig gut microbiome towards novel bacterial diversity and tailored functional studies.</title>
        <authorList>
            <person name="Wylensek D."/>
            <person name="Hitch T.C.A."/>
            <person name="Clavel T."/>
        </authorList>
    </citation>
    <scope>NUCLEOTIDE SEQUENCE [LARGE SCALE GENOMIC DNA]</scope>
    <source>
        <strain evidence="3 4">WCA-389-WT-5B</strain>
    </source>
</reference>
<dbReference type="Gene3D" id="3.60.21.10">
    <property type="match status" value="1"/>
</dbReference>
<dbReference type="RefSeq" id="WP_022488025.1">
    <property type="nucleotide sequence ID" value="NZ_VULN01000006.1"/>
</dbReference>
<evidence type="ECO:0000256" key="1">
    <source>
        <dbReference type="SAM" id="SignalP"/>
    </source>
</evidence>
<dbReference type="Pfam" id="PF00149">
    <property type="entry name" value="Metallophos"/>
    <property type="match status" value="1"/>
</dbReference>
<dbReference type="InterPro" id="IPR051918">
    <property type="entry name" value="STPP_CPPED1"/>
</dbReference>
<accession>A0A6N7VLZ7</accession>
<dbReference type="EMBL" id="VULN01000006">
    <property type="protein sequence ID" value="MSS82030.1"/>
    <property type="molecule type" value="Genomic_DNA"/>
</dbReference>
<evidence type="ECO:0000313" key="3">
    <source>
        <dbReference type="EMBL" id="MSS82030.1"/>
    </source>
</evidence>
<dbReference type="SUPFAM" id="SSF56300">
    <property type="entry name" value="Metallo-dependent phosphatases"/>
    <property type="match status" value="1"/>
</dbReference>
<dbReference type="PROSITE" id="PS51257">
    <property type="entry name" value="PROKAR_LIPOPROTEIN"/>
    <property type="match status" value="1"/>
</dbReference>
<feature type="domain" description="Calcineurin-like phosphoesterase" evidence="2">
    <location>
        <begin position="37"/>
        <end position="249"/>
    </location>
</feature>
<dbReference type="InterPro" id="IPR004843">
    <property type="entry name" value="Calcineurin-like_PHP"/>
</dbReference>
<dbReference type="AlphaFoldDB" id="A0A6N7VLZ7"/>
<gene>
    <name evidence="3" type="ORF">FX155_05400</name>
</gene>
<dbReference type="OrthoDB" id="1662393at2"/>
<keyword evidence="1" id="KW-0732">Signal</keyword>
<dbReference type="Proteomes" id="UP000441455">
    <property type="component" value="Unassembled WGS sequence"/>
</dbReference>
<proteinExistence type="predicted"/>
<comment type="caution">
    <text evidence="3">The sequence shown here is derived from an EMBL/GenBank/DDBJ whole genome shotgun (WGS) entry which is preliminary data.</text>
</comment>
<organism evidence="3 4">
    <name type="scientific">Acidaminococcus fermentans</name>
    <dbReference type="NCBI Taxonomy" id="905"/>
    <lineage>
        <taxon>Bacteria</taxon>
        <taxon>Bacillati</taxon>
        <taxon>Bacillota</taxon>
        <taxon>Negativicutes</taxon>
        <taxon>Acidaminococcales</taxon>
        <taxon>Acidaminococcaceae</taxon>
        <taxon>Acidaminococcus</taxon>
    </lineage>
</organism>
<sequence length="320" mass="37062">MYKKFWLSMTALLTVLACLLPMEVLAPTAEARRYQWVVILSDIHYGSKSQKPDVRTRKIHNKEQAVRDINRWQDVDLCVFTGDMVQKTGSPADYKLARKLTDHLKKPKEFLAGNHEIIYHRDLSSTGKLVPADSYERGLHMQQYEKDFGPLYHSRKLGSYFLLFLSPDTLESKYAVELSKEQLDWLKKELKDHRQEPTLIFCHAPVTGTMVPGSKLDKPRNYVQPAKAIGKLLRANPQILLWVSGHTHTSPKNPSFSNPVNQIAGTAILDVYNPTWDGKQVWTNSLYLYPEKILIRTYSHKTHQWLPQFDRTVWVKGLYR</sequence>
<dbReference type="GO" id="GO:0016787">
    <property type="term" value="F:hydrolase activity"/>
    <property type="evidence" value="ECO:0007669"/>
    <property type="project" value="InterPro"/>
</dbReference>